<evidence type="ECO:0000313" key="2">
    <source>
        <dbReference type="EMBL" id="KAK5936755.1"/>
    </source>
</evidence>
<dbReference type="EMBL" id="JAVHJV010000023">
    <property type="protein sequence ID" value="KAK5936755.1"/>
    <property type="molecule type" value="Genomic_DNA"/>
</dbReference>
<name>A0ABR0R942_9EURO</name>
<evidence type="ECO:0000313" key="3">
    <source>
        <dbReference type="Proteomes" id="UP001334248"/>
    </source>
</evidence>
<gene>
    <name evidence="2" type="ORF">PMZ80_011018</name>
</gene>
<accession>A0ABR0R942</accession>
<feature type="compositionally biased region" description="Pro residues" evidence="1">
    <location>
        <begin position="195"/>
        <end position="204"/>
    </location>
</feature>
<organism evidence="2 3">
    <name type="scientific">Knufia obscura</name>
    <dbReference type="NCBI Taxonomy" id="1635080"/>
    <lineage>
        <taxon>Eukaryota</taxon>
        <taxon>Fungi</taxon>
        <taxon>Dikarya</taxon>
        <taxon>Ascomycota</taxon>
        <taxon>Pezizomycotina</taxon>
        <taxon>Eurotiomycetes</taxon>
        <taxon>Chaetothyriomycetidae</taxon>
        <taxon>Chaetothyriales</taxon>
        <taxon>Trichomeriaceae</taxon>
        <taxon>Knufia</taxon>
    </lineage>
</organism>
<proteinExistence type="predicted"/>
<evidence type="ECO:0000256" key="1">
    <source>
        <dbReference type="SAM" id="MobiDB-lite"/>
    </source>
</evidence>
<comment type="caution">
    <text evidence="2">The sequence shown here is derived from an EMBL/GenBank/DDBJ whole genome shotgun (WGS) entry which is preliminary data.</text>
</comment>
<reference evidence="2 3" key="1">
    <citation type="journal article" date="2023" name="Res Sq">
        <title>Genomic and morphological characterization of Knufia obscura isolated from the Mars 2020 spacecraft assembly facility.</title>
        <authorList>
            <person name="Chander A.M."/>
            <person name="Teixeira M.M."/>
            <person name="Singh N.K."/>
            <person name="Williams M.P."/>
            <person name="Parker C.W."/>
            <person name="Leo P."/>
            <person name="Stajich J.E."/>
            <person name="Torok T."/>
            <person name="Tighe S."/>
            <person name="Mason C.E."/>
            <person name="Venkateswaran K."/>
        </authorList>
    </citation>
    <scope>NUCLEOTIDE SEQUENCE [LARGE SCALE GENOMIC DNA]</scope>
    <source>
        <strain evidence="2 3">CCFEE 5817</strain>
    </source>
</reference>
<protein>
    <submittedName>
        <fullName evidence="2">Uncharacterized protein</fullName>
    </submittedName>
</protein>
<sequence>MNVRSQRQDQGVADLYIAHRLLRTNTDKITYQSRKHDFELRIVVGLLATHKNLEQAYHQASLRGLYSDPPQMSRPTIRSELVQSSHVECVEDVENQEDEEDLPDSSGVLVSVTCGEQDKAAQADDKVNDWEDDSGICLRTAQRPTPNAQSRDFSLAVAHQAVIVNFISSSSSDDDEPLVAIDSQPHDDRSQSEPPLQPPPPASTAPPITGRVMRKRQNTGYYTTLLGGDSQEIKRARQQE</sequence>
<feature type="region of interest" description="Disordered" evidence="1">
    <location>
        <begin position="168"/>
        <end position="240"/>
    </location>
</feature>
<dbReference type="GeneID" id="90004467"/>
<dbReference type="Proteomes" id="UP001334248">
    <property type="component" value="Unassembled WGS sequence"/>
</dbReference>
<dbReference type="RefSeq" id="XP_064724845.1">
    <property type="nucleotide sequence ID" value="XM_064879406.1"/>
</dbReference>
<keyword evidence="3" id="KW-1185">Reference proteome</keyword>
<feature type="compositionally biased region" description="Basic and acidic residues" evidence="1">
    <location>
        <begin position="231"/>
        <end position="240"/>
    </location>
</feature>